<evidence type="ECO:0000313" key="3">
    <source>
        <dbReference type="Proteomes" id="UP000002061"/>
    </source>
</evidence>
<gene>
    <name evidence="2" type="ordered locus">Metin_0167</name>
</gene>
<dbReference type="KEGG" id="mif:Metin_0167"/>
<proteinExistence type="predicted"/>
<feature type="transmembrane region" description="Helical" evidence="1">
    <location>
        <begin position="226"/>
        <end position="247"/>
    </location>
</feature>
<dbReference type="NCBIfam" id="TIGR00271">
    <property type="entry name" value="uncharacterized hydrophobic domain"/>
    <property type="match status" value="1"/>
</dbReference>
<keyword evidence="1" id="KW-0812">Transmembrane</keyword>
<keyword evidence="1" id="KW-0472">Membrane</keyword>
<sequence length="283" mass="30934">MIIPKNLLDDVERILKDNNAYSISVVEPIRCSIKDGVIITCNAKPKDAEKIIIKLRELGLGEKGYGSLIMMPANITFSCRDEGLSDTKLSKLELFYKAQDMVKISEKTIIKVVLATIMGVIGLLENSIPTLIGAMIIAPLVDTVMASAIGSVLKSKELFIKGMAKELFFVFIIIFLSFLLAYIFHVPEKTLKIYLEESPLLFSAIVALVAGISGGLSIAGGKEYEMIGVTIDVSILLPSILFGLSLATLNEHYILLSFILLVINIILLDVGGYIGISYMIKRS</sequence>
<dbReference type="AlphaFoldDB" id="D5VQI6"/>
<dbReference type="HOGENOM" id="CLU_945320_0_0_2"/>
<dbReference type="eggNOG" id="arCOG02264">
    <property type="taxonomic scope" value="Archaea"/>
</dbReference>
<keyword evidence="1" id="KW-1133">Transmembrane helix</keyword>
<evidence type="ECO:0000256" key="1">
    <source>
        <dbReference type="SAM" id="Phobius"/>
    </source>
</evidence>
<name>D5VQI6_METIM</name>
<dbReference type="Pfam" id="PF04087">
    <property type="entry name" value="DUF389"/>
    <property type="match status" value="1"/>
</dbReference>
<feature type="transmembrane region" description="Helical" evidence="1">
    <location>
        <begin position="130"/>
        <end position="155"/>
    </location>
</feature>
<reference evidence="2" key="1">
    <citation type="submission" date="2010-04" db="EMBL/GenBank/DDBJ databases">
        <title>Complete sequence of Methanocaldococcus infernus ME.</title>
        <authorList>
            <consortium name="US DOE Joint Genome Institute"/>
            <person name="Lucas S."/>
            <person name="Copeland A."/>
            <person name="Lapidus A."/>
            <person name="Cheng J.-F."/>
            <person name="Bruce D."/>
            <person name="Goodwin L."/>
            <person name="Pitluck S."/>
            <person name="Munk A.C."/>
            <person name="Detter J.C."/>
            <person name="Han C."/>
            <person name="Tapia R."/>
            <person name="Land M."/>
            <person name="Hauser L."/>
            <person name="Kyrpides N."/>
            <person name="Mikhailova N."/>
            <person name="Sieprawska-Lupa M."/>
            <person name="Whitman W.B."/>
            <person name="Woyke T."/>
        </authorList>
    </citation>
    <scope>NUCLEOTIDE SEQUENCE [LARGE SCALE GENOMIC DNA]</scope>
    <source>
        <strain evidence="2">ME</strain>
    </source>
</reference>
<evidence type="ECO:0008006" key="4">
    <source>
        <dbReference type="Google" id="ProtNLM"/>
    </source>
</evidence>
<dbReference type="Proteomes" id="UP000002061">
    <property type="component" value="Chromosome"/>
</dbReference>
<organism evidence="2 3">
    <name type="scientific">Methanocaldococcus infernus (strain DSM 11812 / JCM 15783 / ME)</name>
    <dbReference type="NCBI Taxonomy" id="573063"/>
    <lineage>
        <taxon>Archaea</taxon>
        <taxon>Methanobacteriati</taxon>
        <taxon>Methanobacteriota</taxon>
        <taxon>Methanomada group</taxon>
        <taxon>Methanococci</taxon>
        <taxon>Methanococcales</taxon>
        <taxon>Methanocaldococcaceae</taxon>
        <taxon>Methanocaldococcus</taxon>
    </lineage>
</organism>
<feature type="transmembrane region" description="Helical" evidence="1">
    <location>
        <begin position="167"/>
        <end position="185"/>
    </location>
</feature>
<dbReference type="PANTHER" id="PTHR20992">
    <property type="entry name" value="AT15442P-RELATED"/>
    <property type="match status" value="1"/>
</dbReference>
<feature type="transmembrane region" description="Helical" evidence="1">
    <location>
        <begin position="108"/>
        <end position="124"/>
    </location>
</feature>
<evidence type="ECO:0000313" key="2">
    <source>
        <dbReference type="EMBL" id="ADG12839.1"/>
    </source>
</evidence>
<accession>D5VQI6</accession>
<dbReference type="InterPro" id="IPR005240">
    <property type="entry name" value="DUF389"/>
</dbReference>
<protein>
    <recommendedName>
        <fullName evidence="4">TIGR00341 family protein</fullName>
    </recommendedName>
</protein>
<keyword evidence="3" id="KW-1185">Reference proteome</keyword>
<feature type="transmembrane region" description="Helical" evidence="1">
    <location>
        <begin position="253"/>
        <end position="276"/>
    </location>
</feature>
<dbReference type="NCBIfam" id="TIGR00341">
    <property type="entry name" value="TIGR00341 family protein"/>
    <property type="match status" value="1"/>
</dbReference>
<feature type="transmembrane region" description="Helical" evidence="1">
    <location>
        <begin position="200"/>
        <end position="219"/>
    </location>
</feature>
<dbReference type="EMBL" id="CP002009">
    <property type="protein sequence ID" value="ADG12839.1"/>
    <property type="molecule type" value="Genomic_DNA"/>
</dbReference>
<dbReference type="STRING" id="573063.Metin_0167"/>
<dbReference type="PANTHER" id="PTHR20992:SF9">
    <property type="entry name" value="AT15442P-RELATED"/>
    <property type="match status" value="1"/>
</dbReference>